<dbReference type="AlphaFoldDB" id="A0A836GXH6"/>
<keyword evidence="4" id="KW-1185">Reference proteome</keyword>
<dbReference type="SMR" id="A0A836GXH6"/>
<protein>
    <recommendedName>
        <fullName evidence="5">PDZ domain-containing protein</fullName>
    </recommendedName>
</protein>
<sequence length="755" mass="81843">MHAPPSMASPTELVPNATRNNSEGNAPYRHSVGELFASELGTLRRLRDFYEQHSFDTQGPYADLFAVLLSSCKHLIDINVELVRRIEVQEDKQQRQQLVCDALCGEVAQHRAEMKDVRASLRHLSSRDASGKAAAASGEHDGSPLVSSAAPSSQADQKKQIRTVECAQSTCGKRHAAFPPQQHRTDPAAPYSAAVGLRRLSAPTVSASLVELDAREYAAATSDPTEAPAEPTGSLPHSSPFKHAPGGAWAAVRVRRMDTMQDEPATSLAGGCLSSARLDEEQKQQQSSAALFASLETWKQHAKDDVDSRLEHLTRQLAAVEESVQQQQRQLRWMWQADDLDSSHASTSLMAGSGAASENALSTPYTTRASQVPSKSQPEPGQGRGASVASPDSARTPPAILLRWIDSRLRQWESVWQRALEDVQDDLFLDATVGAQTLHPTVQAAARQEAHANQRSSRERVSEANDLTDAVTTPSCDGDFVCALRALLSSHGTELCKRTVAEATRHAKRTDEELHDVRARLEALELYAPHRYAVTARPPLLGVELEDVLEPRIGVRLRTVYHGYLADRAGLSVGDVLVAVGRQSIQTRAQLYAVLEELTREYNAQCRVQIEAGFMRSFALGNGCCASDSRCVTRSSPYREAGMERKSNDSLLDQELQRARSEAAAAVAGGTSAGGARTSAAWICGSRPLRGNATGAGSPATASPSLPNSCGIAQQEKLAQYLPYFELCLHVVRDGRLRDVTLLIPSSEALRSTGY</sequence>
<gene>
    <name evidence="3" type="ORF">LSCM4_06510</name>
</gene>
<reference evidence="4" key="2">
    <citation type="journal article" date="2021" name="Sci. Data">
        <title>Chromosome-scale genome sequencing, assembly and annotation of six genomes from subfamily Leishmaniinae.</title>
        <authorList>
            <person name="Almutairi H."/>
            <person name="Urbaniak M.D."/>
            <person name="Bates M.D."/>
            <person name="Jariyapan N."/>
            <person name="Kwakye-Nuako G."/>
            <person name="Thomaz Soccol V."/>
            <person name="Al-Salem W.S."/>
            <person name="Dillon R.J."/>
            <person name="Bates P.A."/>
            <person name="Gatherer D."/>
        </authorList>
    </citation>
    <scope>NUCLEOTIDE SEQUENCE [LARGE SCALE GENOMIC DNA]</scope>
</reference>
<feature type="compositionally biased region" description="Polar residues" evidence="2">
    <location>
        <begin position="145"/>
        <end position="155"/>
    </location>
</feature>
<dbReference type="Gene3D" id="2.30.42.10">
    <property type="match status" value="1"/>
</dbReference>
<evidence type="ECO:0000313" key="4">
    <source>
        <dbReference type="Proteomes" id="UP000674143"/>
    </source>
</evidence>
<name>A0A836GXH6_9TRYP</name>
<dbReference type="EMBL" id="JAFHLR010000019">
    <property type="protein sequence ID" value="KAG5480939.1"/>
    <property type="molecule type" value="Genomic_DNA"/>
</dbReference>
<dbReference type="SUPFAM" id="SSF50156">
    <property type="entry name" value="PDZ domain-like"/>
    <property type="match status" value="1"/>
</dbReference>
<keyword evidence="1" id="KW-0175">Coiled coil</keyword>
<evidence type="ECO:0000313" key="3">
    <source>
        <dbReference type="EMBL" id="KAG5480939.1"/>
    </source>
</evidence>
<proteinExistence type="predicted"/>
<dbReference type="InterPro" id="IPR036034">
    <property type="entry name" value="PDZ_sf"/>
</dbReference>
<feature type="compositionally biased region" description="Polar residues" evidence="2">
    <location>
        <begin position="359"/>
        <end position="379"/>
    </location>
</feature>
<feature type="region of interest" description="Disordered" evidence="2">
    <location>
        <begin position="219"/>
        <end position="245"/>
    </location>
</feature>
<comment type="caution">
    <text evidence="3">The sequence shown here is derived from an EMBL/GenBank/DDBJ whole genome shotgun (WGS) entry which is preliminary data.</text>
</comment>
<feature type="region of interest" description="Disordered" evidence="2">
    <location>
        <begin position="1"/>
        <end position="28"/>
    </location>
</feature>
<feature type="region of interest" description="Disordered" evidence="2">
    <location>
        <begin position="447"/>
        <end position="466"/>
    </location>
</feature>
<feature type="region of interest" description="Disordered" evidence="2">
    <location>
        <begin position="123"/>
        <end position="161"/>
    </location>
</feature>
<dbReference type="Proteomes" id="UP000674143">
    <property type="component" value="Unassembled WGS sequence"/>
</dbReference>
<reference evidence="4" key="1">
    <citation type="journal article" date="2021" name="Microbiol. Resour. Announc.">
        <title>LGAAP: Leishmaniinae Genome Assembly and Annotation Pipeline.</title>
        <authorList>
            <person name="Almutairi H."/>
            <person name="Urbaniak M.D."/>
            <person name="Bates M.D."/>
            <person name="Jariyapan N."/>
            <person name="Kwakye-Nuako G."/>
            <person name="Thomaz-Soccol V."/>
            <person name="Al-Salem W.S."/>
            <person name="Dillon R.J."/>
            <person name="Bates P.A."/>
            <person name="Gatherer D."/>
        </authorList>
    </citation>
    <scope>NUCLEOTIDE SEQUENCE [LARGE SCALE GENOMIC DNA]</scope>
</reference>
<feature type="compositionally biased region" description="Basic and acidic residues" evidence="2">
    <location>
        <begin position="448"/>
        <end position="463"/>
    </location>
</feature>
<accession>A0A836GXH6</accession>
<organism evidence="3 4">
    <name type="scientific">Leishmania orientalis</name>
    <dbReference type="NCBI Taxonomy" id="2249476"/>
    <lineage>
        <taxon>Eukaryota</taxon>
        <taxon>Discoba</taxon>
        <taxon>Euglenozoa</taxon>
        <taxon>Kinetoplastea</taxon>
        <taxon>Metakinetoplastina</taxon>
        <taxon>Trypanosomatida</taxon>
        <taxon>Trypanosomatidae</taxon>
        <taxon>Leishmaniinae</taxon>
        <taxon>Leishmania</taxon>
    </lineage>
</organism>
<dbReference type="KEGG" id="loi:92362362"/>
<feature type="coiled-coil region" evidence="1">
    <location>
        <begin position="303"/>
        <end position="330"/>
    </location>
</feature>
<dbReference type="GeneID" id="92362362"/>
<evidence type="ECO:0000256" key="1">
    <source>
        <dbReference type="SAM" id="Coils"/>
    </source>
</evidence>
<feature type="region of interest" description="Disordered" evidence="2">
    <location>
        <begin position="344"/>
        <end position="394"/>
    </location>
</feature>
<dbReference type="RefSeq" id="XP_067063940.1">
    <property type="nucleotide sequence ID" value="XM_067208428.1"/>
</dbReference>
<evidence type="ECO:0008006" key="5">
    <source>
        <dbReference type="Google" id="ProtNLM"/>
    </source>
</evidence>
<evidence type="ECO:0000256" key="2">
    <source>
        <dbReference type="SAM" id="MobiDB-lite"/>
    </source>
</evidence>